<dbReference type="PANTHER" id="PTHR30469">
    <property type="entry name" value="MULTIDRUG RESISTANCE PROTEIN MDTA"/>
    <property type="match status" value="1"/>
</dbReference>
<dbReference type="RefSeq" id="WP_092011085.1">
    <property type="nucleotide sequence ID" value="NZ_FOXH01000001.1"/>
</dbReference>
<dbReference type="Gene3D" id="1.10.287.470">
    <property type="entry name" value="Helix hairpin bin"/>
    <property type="match status" value="1"/>
</dbReference>
<dbReference type="FunFam" id="2.40.30.170:FF:000010">
    <property type="entry name" value="Efflux RND transporter periplasmic adaptor subunit"/>
    <property type="match status" value="1"/>
</dbReference>
<dbReference type="InterPro" id="IPR058649">
    <property type="entry name" value="CzcB_C"/>
</dbReference>
<dbReference type="Pfam" id="PF25954">
    <property type="entry name" value="Beta-barrel_RND_2"/>
    <property type="match status" value="1"/>
</dbReference>
<dbReference type="PROSITE" id="PS51257">
    <property type="entry name" value="PROKAR_LIPOPROTEIN"/>
    <property type="match status" value="1"/>
</dbReference>
<name>A0A1I5MJL6_9BACT</name>
<keyword evidence="5" id="KW-1185">Reference proteome</keyword>
<evidence type="ECO:0000313" key="5">
    <source>
        <dbReference type="Proteomes" id="UP000199306"/>
    </source>
</evidence>
<dbReference type="GO" id="GO:0015562">
    <property type="term" value="F:efflux transmembrane transporter activity"/>
    <property type="evidence" value="ECO:0007669"/>
    <property type="project" value="TreeGrafter"/>
</dbReference>
<reference evidence="5" key="1">
    <citation type="submission" date="2016-10" db="EMBL/GenBank/DDBJ databases">
        <authorList>
            <person name="Varghese N."/>
            <person name="Submissions S."/>
        </authorList>
    </citation>
    <scope>NUCLEOTIDE SEQUENCE [LARGE SCALE GENOMIC DNA]</scope>
    <source>
        <strain evidence="5">E92,LMG 26720,CCM 7988</strain>
    </source>
</reference>
<sequence>MKTNFKSIYFLAILGFFTACHKEQSAKTGQAGKPVVSKDGQVITLSGPKESSLFKVESLAAKNIEAAFTAPGRIVATVVPSVENKQQNVVLFDNPDLTATYTAILQHIINVNQKKIAVEQRKATISRRKAIINQRQAELARYQELADHGAATGKDLAEIKIDINNEETNLLSAQADLTSSETELADEKTAILEDEAKLKIAGFNPLQIIKAKASTVWSICDVPENQIGHIKAGHTCTLQFTSFPDQKFTGRVEEVGDVVDNITRMVKLRISLINPSKQLRAGMFAIVQFGISQGFYIAVPKGALITVQGKHYVFVKKSETVFERREVMIGQQIDDKVVVFSGLANDESIAITNVMQLKGLSFGY</sequence>
<evidence type="ECO:0000313" key="4">
    <source>
        <dbReference type="EMBL" id="SFP09497.1"/>
    </source>
</evidence>
<dbReference type="InterPro" id="IPR058792">
    <property type="entry name" value="Beta-barrel_RND_2"/>
</dbReference>
<gene>
    <name evidence="4" type="ORF">SAMN04515674_101329</name>
</gene>
<dbReference type="SUPFAM" id="SSF111369">
    <property type="entry name" value="HlyD-like secretion proteins"/>
    <property type="match status" value="1"/>
</dbReference>
<dbReference type="PANTHER" id="PTHR30469:SF15">
    <property type="entry name" value="HLYD FAMILY OF SECRETION PROTEINS"/>
    <property type="match status" value="1"/>
</dbReference>
<evidence type="ECO:0000259" key="2">
    <source>
        <dbReference type="Pfam" id="PF25954"/>
    </source>
</evidence>
<organism evidence="4 5">
    <name type="scientific">Pseudarcicella hirudinis</name>
    <dbReference type="NCBI Taxonomy" id="1079859"/>
    <lineage>
        <taxon>Bacteria</taxon>
        <taxon>Pseudomonadati</taxon>
        <taxon>Bacteroidota</taxon>
        <taxon>Cytophagia</taxon>
        <taxon>Cytophagales</taxon>
        <taxon>Flectobacillaceae</taxon>
        <taxon>Pseudarcicella</taxon>
    </lineage>
</organism>
<proteinExistence type="inferred from homology"/>
<accession>A0A1I5MJL6</accession>
<evidence type="ECO:0000256" key="1">
    <source>
        <dbReference type="ARBA" id="ARBA00009477"/>
    </source>
</evidence>
<dbReference type="Pfam" id="PF25975">
    <property type="entry name" value="CzcB_C"/>
    <property type="match status" value="1"/>
</dbReference>
<dbReference type="STRING" id="1079859.SAMN04515674_101329"/>
<evidence type="ECO:0000259" key="3">
    <source>
        <dbReference type="Pfam" id="PF25975"/>
    </source>
</evidence>
<dbReference type="Gene3D" id="2.40.420.20">
    <property type="match status" value="1"/>
</dbReference>
<comment type="similarity">
    <text evidence="1">Belongs to the membrane fusion protein (MFP) (TC 8.A.1) family.</text>
</comment>
<feature type="domain" description="CzcB-like C-terminal circularly permuted SH3-like" evidence="3">
    <location>
        <begin position="297"/>
        <end position="358"/>
    </location>
</feature>
<dbReference type="GO" id="GO:1990281">
    <property type="term" value="C:efflux pump complex"/>
    <property type="evidence" value="ECO:0007669"/>
    <property type="project" value="TreeGrafter"/>
</dbReference>
<dbReference type="Gene3D" id="2.40.30.170">
    <property type="match status" value="1"/>
</dbReference>
<feature type="domain" description="CusB-like beta-barrel" evidence="2">
    <location>
        <begin position="215"/>
        <end position="290"/>
    </location>
</feature>
<dbReference type="AlphaFoldDB" id="A0A1I5MJL6"/>
<dbReference type="EMBL" id="FOXH01000001">
    <property type="protein sequence ID" value="SFP09497.1"/>
    <property type="molecule type" value="Genomic_DNA"/>
</dbReference>
<dbReference type="Proteomes" id="UP000199306">
    <property type="component" value="Unassembled WGS sequence"/>
</dbReference>
<dbReference type="OrthoDB" id="9806939at2"/>
<protein>
    <submittedName>
        <fullName evidence="4">RND family efflux transporter, MFP subunit</fullName>
    </submittedName>
</protein>